<feature type="domain" description="Glycosyltransferase subfamily 4-like N-terminal" evidence="1">
    <location>
        <begin position="19"/>
        <end position="173"/>
    </location>
</feature>
<dbReference type="GO" id="GO:0016757">
    <property type="term" value="F:glycosyltransferase activity"/>
    <property type="evidence" value="ECO:0007669"/>
    <property type="project" value="UniProtKB-ARBA"/>
</dbReference>
<gene>
    <name evidence="2" type="ORF">SAMN05421693_10930</name>
</gene>
<dbReference type="AlphaFoldDB" id="A0A1H9BJQ7"/>
<dbReference type="SUPFAM" id="SSF53756">
    <property type="entry name" value="UDP-Glycosyltransferase/glycogen phosphorylase"/>
    <property type="match status" value="1"/>
</dbReference>
<protein>
    <submittedName>
        <fullName evidence="2">Glycosyltransferase involved in cell wall bisynthesis</fullName>
    </submittedName>
</protein>
<keyword evidence="3" id="KW-1185">Reference proteome</keyword>
<organism evidence="2 3">
    <name type="scientific">Ectothiorhodospira magna</name>
    <dbReference type="NCBI Taxonomy" id="867345"/>
    <lineage>
        <taxon>Bacteria</taxon>
        <taxon>Pseudomonadati</taxon>
        <taxon>Pseudomonadota</taxon>
        <taxon>Gammaproteobacteria</taxon>
        <taxon>Chromatiales</taxon>
        <taxon>Ectothiorhodospiraceae</taxon>
        <taxon>Ectothiorhodospira</taxon>
    </lineage>
</organism>
<dbReference type="Pfam" id="PF13579">
    <property type="entry name" value="Glyco_trans_4_4"/>
    <property type="match status" value="1"/>
</dbReference>
<dbReference type="OrthoDB" id="9792269at2"/>
<evidence type="ECO:0000313" key="3">
    <source>
        <dbReference type="Proteomes" id="UP000199496"/>
    </source>
</evidence>
<dbReference type="CDD" id="cd03811">
    <property type="entry name" value="GT4_GT28_WabH-like"/>
    <property type="match status" value="1"/>
</dbReference>
<keyword evidence="2" id="KW-0808">Transferase</keyword>
<dbReference type="Pfam" id="PF13692">
    <property type="entry name" value="Glyco_trans_1_4"/>
    <property type="match status" value="1"/>
</dbReference>
<proteinExistence type="predicted"/>
<sequence>MPIHTPSLAVFLATSGHSGVDRIMGNLLPALVDQELSVDLLTLEGHGPHLPDPPPGLRIVPLGRAHVSTSLPALAGYLRRHQPLVLLTDKDRVNRTAILARALAGVKTRVYVRVGTTVSVNLADRKPLERWRQRLSIRHLYPRADGVLVPSHGCAEDLRQISAGRITRLQVVPSPIIRDDLASRAADPTALPLDMDGDDPWVVAIGELSRRKDYATLLRAFALVLTQRPARLVILGEGRERPALEALARELGITERVSLPGFVANPYACLSRAQVFAHAARWEGMPVALIEALALGIPVVSTDCPSGPREVLDGGRLGRLVDVGDAQAMAAGICHYLDHPADPRTLKSAVTRYRVADSARAYREAIGL</sequence>
<name>A0A1H9BJQ7_9GAMM</name>
<evidence type="ECO:0000313" key="2">
    <source>
        <dbReference type="EMBL" id="SEP88508.1"/>
    </source>
</evidence>
<dbReference type="Proteomes" id="UP000199496">
    <property type="component" value="Unassembled WGS sequence"/>
</dbReference>
<reference evidence="2 3" key="1">
    <citation type="submission" date="2016-10" db="EMBL/GenBank/DDBJ databases">
        <authorList>
            <person name="de Groot N.N."/>
        </authorList>
    </citation>
    <scope>NUCLEOTIDE SEQUENCE [LARGE SCALE GENOMIC DNA]</scope>
    <source>
        <strain evidence="2 3">B7-7</strain>
    </source>
</reference>
<dbReference type="Gene3D" id="3.40.50.2000">
    <property type="entry name" value="Glycogen Phosphorylase B"/>
    <property type="match status" value="2"/>
</dbReference>
<dbReference type="PANTHER" id="PTHR12526">
    <property type="entry name" value="GLYCOSYLTRANSFERASE"/>
    <property type="match status" value="1"/>
</dbReference>
<dbReference type="STRING" id="867345.SAMN05421693_10930"/>
<dbReference type="InterPro" id="IPR028098">
    <property type="entry name" value="Glyco_trans_4-like_N"/>
</dbReference>
<evidence type="ECO:0000259" key="1">
    <source>
        <dbReference type="Pfam" id="PF13579"/>
    </source>
</evidence>
<dbReference type="EMBL" id="FOFO01000009">
    <property type="protein sequence ID" value="SEP88508.1"/>
    <property type="molecule type" value="Genomic_DNA"/>
</dbReference>
<accession>A0A1H9BJQ7</accession>